<dbReference type="RefSeq" id="WP_184338337.1">
    <property type="nucleotide sequence ID" value="NZ_JACHIG010000001.1"/>
</dbReference>
<gene>
    <name evidence="3" type="ORF">HNQ65_000963</name>
</gene>
<evidence type="ECO:0000313" key="4">
    <source>
        <dbReference type="Proteomes" id="UP000590740"/>
    </source>
</evidence>
<keyword evidence="1" id="KW-0732">Signal</keyword>
<evidence type="ECO:0000256" key="1">
    <source>
        <dbReference type="SAM" id="SignalP"/>
    </source>
</evidence>
<keyword evidence="4" id="KW-1185">Reference proteome</keyword>
<dbReference type="Proteomes" id="UP000590740">
    <property type="component" value="Unassembled WGS sequence"/>
</dbReference>
<dbReference type="InterPro" id="IPR010496">
    <property type="entry name" value="AL/BT2_dom"/>
</dbReference>
<feature type="domain" description="3-keto-alpha-glucoside-1,2-lyase/3-keto-2-hydroxy-glucal hydratase" evidence="2">
    <location>
        <begin position="26"/>
        <end position="198"/>
    </location>
</feature>
<proteinExistence type="predicted"/>
<protein>
    <recommendedName>
        <fullName evidence="2">3-keto-alpha-glucoside-1,2-lyase/3-keto-2-hydroxy-glucal hydratase domain-containing protein</fullName>
    </recommendedName>
</protein>
<dbReference type="GO" id="GO:0016787">
    <property type="term" value="F:hydrolase activity"/>
    <property type="evidence" value="ECO:0007669"/>
    <property type="project" value="InterPro"/>
</dbReference>
<evidence type="ECO:0000259" key="2">
    <source>
        <dbReference type="Pfam" id="PF06439"/>
    </source>
</evidence>
<organism evidence="3 4">
    <name type="scientific">Prosthecobacter vanneervenii</name>
    <dbReference type="NCBI Taxonomy" id="48466"/>
    <lineage>
        <taxon>Bacteria</taxon>
        <taxon>Pseudomonadati</taxon>
        <taxon>Verrucomicrobiota</taxon>
        <taxon>Verrucomicrobiia</taxon>
        <taxon>Verrucomicrobiales</taxon>
        <taxon>Verrucomicrobiaceae</taxon>
        <taxon>Prosthecobacter</taxon>
    </lineage>
</organism>
<reference evidence="3 4" key="1">
    <citation type="submission" date="2020-08" db="EMBL/GenBank/DDBJ databases">
        <title>Genomic Encyclopedia of Type Strains, Phase IV (KMG-IV): sequencing the most valuable type-strain genomes for metagenomic binning, comparative biology and taxonomic classification.</title>
        <authorList>
            <person name="Goeker M."/>
        </authorList>
    </citation>
    <scope>NUCLEOTIDE SEQUENCE [LARGE SCALE GENOMIC DNA]</scope>
    <source>
        <strain evidence="3 4">DSM 12252</strain>
    </source>
</reference>
<dbReference type="AlphaFoldDB" id="A0A7W7Y897"/>
<accession>A0A7W7Y897</accession>
<feature type="chain" id="PRO_5030673901" description="3-keto-alpha-glucoside-1,2-lyase/3-keto-2-hydroxy-glucal hydratase domain-containing protein" evidence="1">
    <location>
        <begin position="19"/>
        <end position="201"/>
    </location>
</feature>
<comment type="caution">
    <text evidence="3">The sequence shown here is derived from an EMBL/GenBank/DDBJ whole genome shotgun (WGS) entry which is preliminary data.</text>
</comment>
<dbReference type="Gene3D" id="2.60.120.560">
    <property type="entry name" value="Exo-inulinase, domain 1"/>
    <property type="match status" value="2"/>
</dbReference>
<sequence>MKRIAALCLALATLPLHAEDWQPEAGFTSLFNGKDLTGWCFREKTKKDDPNPGAITAKHDGKTEAADAGKYIVKDGVIAVTFPTEMDKLTGQLYTVAEFPKNFILKLEFRASVNADSGIFIRKPQLQCRDYLVAGPYKELKAYKPQEWNQIEVTVKDGVAHCTCNGEVLEDALKLPATGPIGLEGDRGVMEYRHIQIKEVP</sequence>
<feature type="signal peptide" evidence="1">
    <location>
        <begin position="1"/>
        <end position="18"/>
    </location>
</feature>
<name>A0A7W7Y897_9BACT</name>
<dbReference type="EMBL" id="JACHIG010000001">
    <property type="protein sequence ID" value="MBB5031409.1"/>
    <property type="molecule type" value="Genomic_DNA"/>
</dbReference>
<dbReference type="Pfam" id="PF06439">
    <property type="entry name" value="3keto-disac_hyd"/>
    <property type="match status" value="1"/>
</dbReference>
<evidence type="ECO:0000313" key="3">
    <source>
        <dbReference type="EMBL" id="MBB5031409.1"/>
    </source>
</evidence>